<accession>D4YLF6</accession>
<evidence type="ECO:0008006" key="4">
    <source>
        <dbReference type="Google" id="ProtNLM"/>
    </source>
</evidence>
<keyword evidence="1" id="KW-0812">Transmembrane</keyword>
<keyword evidence="3" id="KW-1185">Reference proteome</keyword>
<dbReference type="AlphaFoldDB" id="D4YLF6"/>
<keyword evidence="1" id="KW-1133">Transmembrane helix</keyword>
<proteinExistence type="predicted"/>
<dbReference type="STRING" id="585530.HMPREF0183_0766"/>
<sequence length="155" mass="17022">MYMTIFCIIPACFIVIVSIVCAVFAVALFKTPTQRKPAAGVVVDNIEGESDGHKVWTPLAKFTDHYGRTQHGRLDFYQTPARPLGSTIRVRFDPLHPTDVKQSARRLAVTLAVSFGSVGHSDPGFRRMQFLTTSSTAYRHPTTTPTQAAVTVVAN</sequence>
<organism evidence="2 3">
    <name type="scientific">Brevibacterium mcbrellneri ATCC 49030</name>
    <dbReference type="NCBI Taxonomy" id="585530"/>
    <lineage>
        <taxon>Bacteria</taxon>
        <taxon>Bacillati</taxon>
        <taxon>Actinomycetota</taxon>
        <taxon>Actinomycetes</taxon>
        <taxon>Micrococcales</taxon>
        <taxon>Brevibacteriaceae</taxon>
        <taxon>Brevibacterium</taxon>
    </lineage>
</organism>
<protein>
    <recommendedName>
        <fullName evidence="4">DUF3592 domain-containing protein</fullName>
    </recommendedName>
</protein>
<name>D4YLF6_9MICO</name>
<evidence type="ECO:0000313" key="2">
    <source>
        <dbReference type="EMBL" id="EFG47990.1"/>
    </source>
</evidence>
<feature type="transmembrane region" description="Helical" evidence="1">
    <location>
        <begin position="6"/>
        <end position="29"/>
    </location>
</feature>
<evidence type="ECO:0000313" key="3">
    <source>
        <dbReference type="Proteomes" id="UP000005714"/>
    </source>
</evidence>
<reference evidence="2 3" key="1">
    <citation type="submission" date="2010-04" db="EMBL/GenBank/DDBJ databases">
        <authorList>
            <person name="Qin X."/>
            <person name="Bachman B."/>
            <person name="Battles P."/>
            <person name="Bell A."/>
            <person name="Bess C."/>
            <person name="Bickham C."/>
            <person name="Chaboub L."/>
            <person name="Chen D."/>
            <person name="Coyle M."/>
            <person name="Deiros D.R."/>
            <person name="Dinh H."/>
            <person name="Forbes L."/>
            <person name="Fowler G."/>
            <person name="Francisco L."/>
            <person name="Fu Q."/>
            <person name="Gubbala S."/>
            <person name="Hale W."/>
            <person name="Han Y."/>
            <person name="Hemphill L."/>
            <person name="Highlander S.K."/>
            <person name="Hirani K."/>
            <person name="Hogues M."/>
            <person name="Jackson L."/>
            <person name="Jakkamsetti A."/>
            <person name="Javaid M."/>
            <person name="Jiang H."/>
            <person name="Korchina V."/>
            <person name="Kovar C."/>
            <person name="Lara F."/>
            <person name="Lee S."/>
            <person name="Mata R."/>
            <person name="Mathew T."/>
            <person name="Moen C."/>
            <person name="Morales K."/>
            <person name="Munidasa M."/>
            <person name="Nazareth L."/>
            <person name="Ngo R."/>
            <person name="Nguyen L."/>
            <person name="Okwuonu G."/>
            <person name="Ongeri F."/>
            <person name="Patil S."/>
            <person name="Petrosino J."/>
            <person name="Pham C."/>
            <person name="Pham P."/>
            <person name="Pu L.-L."/>
            <person name="Puazo M."/>
            <person name="Raj R."/>
            <person name="Reid J."/>
            <person name="Rouhana J."/>
            <person name="Saada N."/>
            <person name="Shang Y."/>
            <person name="Simmons D."/>
            <person name="Thornton R."/>
            <person name="Warren J."/>
            <person name="Weissenberger G."/>
            <person name="Zhang J."/>
            <person name="Zhang L."/>
            <person name="Zhou C."/>
            <person name="Zhu D."/>
            <person name="Muzny D."/>
            <person name="Worley K."/>
            <person name="Gibbs R."/>
        </authorList>
    </citation>
    <scope>NUCLEOTIDE SEQUENCE [LARGE SCALE GENOMIC DNA]</scope>
    <source>
        <strain evidence="2 3">ATCC 49030</strain>
    </source>
</reference>
<keyword evidence="1" id="KW-0472">Membrane</keyword>
<dbReference type="Proteomes" id="UP000005714">
    <property type="component" value="Unassembled WGS sequence"/>
</dbReference>
<comment type="caution">
    <text evidence="2">The sequence shown here is derived from an EMBL/GenBank/DDBJ whole genome shotgun (WGS) entry which is preliminary data.</text>
</comment>
<dbReference type="EMBL" id="ADNU01000021">
    <property type="protein sequence ID" value="EFG47990.1"/>
    <property type="molecule type" value="Genomic_DNA"/>
</dbReference>
<gene>
    <name evidence="2" type="ORF">HMPREF0183_0766</name>
</gene>
<evidence type="ECO:0000256" key="1">
    <source>
        <dbReference type="SAM" id="Phobius"/>
    </source>
</evidence>